<keyword evidence="3" id="KW-1185">Reference proteome</keyword>
<reference evidence="2 3" key="2">
    <citation type="journal article" date="2022" name="Mol. Biol. Evol.">
        <title>Comparative Genomics Reveals Insights into the Divergent Evolution of Astigmatic Mites and Household Pest Adaptations.</title>
        <authorList>
            <person name="Xiong Q."/>
            <person name="Wan A.T."/>
            <person name="Liu X."/>
            <person name="Fung C.S."/>
            <person name="Xiao X."/>
            <person name="Malainual N."/>
            <person name="Hou J."/>
            <person name="Wang L."/>
            <person name="Wang M."/>
            <person name="Yang K.Y."/>
            <person name="Cui Y."/>
            <person name="Leung E.L."/>
            <person name="Nong W."/>
            <person name="Shin S.K."/>
            <person name="Au S.W."/>
            <person name="Jeong K.Y."/>
            <person name="Chew F.T."/>
            <person name="Hui J.H."/>
            <person name="Leung T.F."/>
            <person name="Tungtrongchitr A."/>
            <person name="Zhong N."/>
            <person name="Liu Z."/>
            <person name="Tsui S.K."/>
        </authorList>
    </citation>
    <scope>NUCLEOTIDE SEQUENCE [LARGE SCALE GENOMIC DNA]</scope>
    <source>
        <strain evidence="2">Derp</strain>
    </source>
</reference>
<evidence type="ECO:0000313" key="3">
    <source>
        <dbReference type="Proteomes" id="UP000887458"/>
    </source>
</evidence>
<feature type="signal peptide" evidence="1">
    <location>
        <begin position="1"/>
        <end position="17"/>
    </location>
</feature>
<evidence type="ECO:0000256" key="1">
    <source>
        <dbReference type="SAM" id="SignalP"/>
    </source>
</evidence>
<sequence>MHLVWMSCRMHCMAVYALVAKSTTTILIPTGNQTDFGNDRIAAGLRQPLLPLAPGILGVEIDKILVPN</sequence>
<proteinExistence type="predicted"/>
<keyword evidence="1" id="KW-0732">Signal</keyword>
<comment type="caution">
    <text evidence="2">The sequence shown here is derived from an EMBL/GenBank/DDBJ whole genome shotgun (WGS) entry which is preliminary data.</text>
</comment>
<reference evidence="2 3" key="1">
    <citation type="journal article" date="2018" name="J. Allergy Clin. Immunol.">
        <title>High-quality assembly of Dermatophagoides pteronyssinus genome and transcriptome reveals a wide range of novel allergens.</title>
        <authorList>
            <person name="Liu X.Y."/>
            <person name="Yang K.Y."/>
            <person name="Wang M.Q."/>
            <person name="Kwok J.S."/>
            <person name="Zeng X."/>
            <person name="Yang Z."/>
            <person name="Xiao X.J."/>
            <person name="Lau C.P."/>
            <person name="Li Y."/>
            <person name="Huang Z.M."/>
            <person name="Ba J.G."/>
            <person name="Yim A.K."/>
            <person name="Ouyang C.Y."/>
            <person name="Ngai S.M."/>
            <person name="Chan T.F."/>
            <person name="Leung E.L."/>
            <person name="Liu L."/>
            <person name="Liu Z.G."/>
            <person name="Tsui S.K."/>
        </authorList>
    </citation>
    <scope>NUCLEOTIDE SEQUENCE [LARGE SCALE GENOMIC DNA]</scope>
    <source>
        <strain evidence="2">Derp</strain>
    </source>
</reference>
<dbReference type="Proteomes" id="UP000887458">
    <property type="component" value="Unassembled WGS sequence"/>
</dbReference>
<evidence type="ECO:0000313" key="2">
    <source>
        <dbReference type="EMBL" id="KAH9415208.1"/>
    </source>
</evidence>
<dbReference type="EMBL" id="NJHN03000099">
    <property type="protein sequence ID" value="KAH9415208.1"/>
    <property type="molecule type" value="Genomic_DNA"/>
</dbReference>
<feature type="chain" id="PRO_5046969741" evidence="1">
    <location>
        <begin position="18"/>
        <end position="68"/>
    </location>
</feature>
<protein>
    <submittedName>
        <fullName evidence="2">Uncharacterized protein</fullName>
    </submittedName>
</protein>
<accession>A0ABQ8IY20</accession>
<name>A0ABQ8IY20_DERPT</name>
<organism evidence="2 3">
    <name type="scientific">Dermatophagoides pteronyssinus</name>
    <name type="common">European house dust mite</name>
    <dbReference type="NCBI Taxonomy" id="6956"/>
    <lineage>
        <taxon>Eukaryota</taxon>
        <taxon>Metazoa</taxon>
        <taxon>Ecdysozoa</taxon>
        <taxon>Arthropoda</taxon>
        <taxon>Chelicerata</taxon>
        <taxon>Arachnida</taxon>
        <taxon>Acari</taxon>
        <taxon>Acariformes</taxon>
        <taxon>Sarcoptiformes</taxon>
        <taxon>Astigmata</taxon>
        <taxon>Psoroptidia</taxon>
        <taxon>Analgoidea</taxon>
        <taxon>Pyroglyphidae</taxon>
        <taxon>Dermatophagoidinae</taxon>
        <taxon>Dermatophagoides</taxon>
    </lineage>
</organism>
<gene>
    <name evidence="2" type="ORF">DERP_006300</name>
</gene>